<reference evidence="9 10" key="1">
    <citation type="submission" date="2018-08" db="EMBL/GenBank/DDBJ databases">
        <title>A genome reference for cultivated species of the human gut microbiota.</title>
        <authorList>
            <person name="Zou Y."/>
            <person name="Xue W."/>
            <person name="Luo G."/>
        </authorList>
    </citation>
    <scope>NUCLEOTIDE SEQUENCE [LARGE SCALE GENOMIC DNA]</scope>
    <source>
        <strain evidence="9 10">AF22-21</strain>
    </source>
</reference>
<evidence type="ECO:0000256" key="1">
    <source>
        <dbReference type="ARBA" id="ARBA00022490"/>
    </source>
</evidence>
<dbReference type="EC" id="3.1.11.6" evidence="5"/>
<dbReference type="OrthoDB" id="9802795at2"/>
<dbReference type="Pfam" id="PF13742">
    <property type="entry name" value="tRNA_anti_2"/>
    <property type="match status" value="1"/>
</dbReference>
<comment type="caution">
    <text evidence="9">The sequence shown here is derived from an EMBL/GenBank/DDBJ whole genome shotgun (WGS) entry which is preliminary data.</text>
</comment>
<keyword evidence="3 5" id="KW-0378">Hydrolase</keyword>
<dbReference type="EMBL" id="QRVK01000002">
    <property type="protein sequence ID" value="RGS44029.1"/>
    <property type="molecule type" value="Genomic_DNA"/>
</dbReference>
<dbReference type="GO" id="GO:0008855">
    <property type="term" value="F:exodeoxyribonuclease VII activity"/>
    <property type="evidence" value="ECO:0007669"/>
    <property type="project" value="UniProtKB-UniRule"/>
</dbReference>
<feature type="domain" description="Exonuclease VII large subunit C-terminal" evidence="7">
    <location>
        <begin position="126"/>
        <end position="414"/>
    </location>
</feature>
<comment type="subcellular location">
    <subcellularLocation>
        <location evidence="5 6">Cytoplasm</location>
    </subcellularLocation>
</comment>
<dbReference type="GO" id="GO:0003676">
    <property type="term" value="F:nucleic acid binding"/>
    <property type="evidence" value="ECO:0007669"/>
    <property type="project" value="InterPro"/>
</dbReference>
<comment type="function">
    <text evidence="5">Bidirectionally degrades single-stranded DNA into large acid-insoluble oligonucleotides, which are then degraded further into small acid-soluble oligonucleotides.</text>
</comment>
<dbReference type="PANTHER" id="PTHR30008:SF0">
    <property type="entry name" value="EXODEOXYRIBONUCLEASE 7 LARGE SUBUNIT"/>
    <property type="match status" value="1"/>
</dbReference>
<comment type="similarity">
    <text evidence="5 6">Belongs to the XseA family.</text>
</comment>
<organism evidence="9 10">
    <name type="scientific">Coprococcus eutactus</name>
    <dbReference type="NCBI Taxonomy" id="33043"/>
    <lineage>
        <taxon>Bacteria</taxon>
        <taxon>Bacillati</taxon>
        <taxon>Bacillota</taxon>
        <taxon>Clostridia</taxon>
        <taxon>Lachnospirales</taxon>
        <taxon>Lachnospiraceae</taxon>
        <taxon>Coprococcus</taxon>
    </lineage>
</organism>
<evidence type="ECO:0000259" key="7">
    <source>
        <dbReference type="Pfam" id="PF02601"/>
    </source>
</evidence>
<evidence type="ECO:0000256" key="3">
    <source>
        <dbReference type="ARBA" id="ARBA00022801"/>
    </source>
</evidence>
<accession>A0A3R5ZMS0</accession>
<dbReference type="GO" id="GO:0009318">
    <property type="term" value="C:exodeoxyribonuclease VII complex"/>
    <property type="evidence" value="ECO:0007669"/>
    <property type="project" value="UniProtKB-UniRule"/>
</dbReference>
<keyword evidence="4 5" id="KW-0269">Exonuclease</keyword>
<dbReference type="AlphaFoldDB" id="A0A3R5ZMS0"/>
<dbReference type="CDD" id="cd04489">
    <property type="entry name" value="ExoVII_LU_OBF"/>
    <property type="match status" value="1"/>
</dbReference>
<dbReference type="NCBIfam" id="TIGR00237">
    <property type="entry name" value="xseA"/>
    <property type="match status" value="1"/>
</dbReference>
<evidence type="ECO:0000256" key="2">
    <source>
        <dbReference type="ARBA" id="ARBA00022722"/>
    </source>
</evidence>
<evidence type="ECO:0000256" key="6">
    <source>
        <dbReference type="RuleBase" id="RU004355"/>
    </source>
</evidence>
<gene>
    <name evidence="5 9" type="primary">xseA</name>
    <name evidence="9" type="ORF">DWX94_01115</name>
</gene>
<feature type="domain" description="OB-fold nucleic acid binding" evidence="8">
    <location>
        <begin position="7"/>
        <end position="102"/>
    </location>
</feature>
<dbReference type="GO" id="GO:0006308">
    <property type="term" value="P:DNA catabolic process"/>
    <property type="evidence" value="ECO:0007669"/>
    <property type="project" value="UniProtKB-UniRule"/>
</dbReference>
<dbReference type="PANTHER" id="PTHR30008">
    <property type="entry name" value="EXODEOXYRIBONUCLEASE 7 LARGE SUBUNIT"/>
    <property type="match status" value="1"/>
</dbReference>
<proteinExistence type="inferred from homology"/>
<evidence type="ECO:0000256" key="4">
    <source>
        <dbReference type="ARBA" id="ARBA00022839"/>
    </source>
</evidence>
<dbReference type="InterPro" id="IPR020579">
    <property type="entry name" value="Exonuc_VII_lsu_C"/>
</dbReference>
<dbReference type="GO" id="GO:0005737">
    <property type="term" value="C:cytoplasm"/>
    <property type="evidence" value="ECO:0007669"/>
    <property type="project" value="UniProtKB-SubCell"/>
</dbReference>
<protein>
    <recommendedName>
        <fullName evidence="5">Exodeoxyribonuclease 7 large subunit</fullName>
        <ecNumber evidence="5">3.1.11.6</ecNumber>
    </recommendedName>
    <alternativeName>
        <fullName evidence="5">Exodeoxyribonuclease VII large subunit</fullName>
        <shortName evidence="5">Exonuclease VII large subunit</shortName>
    </alternativeName>
</protein>
<dbReference type="RefSeq" id="WP_119201920.1">
    <property type="nucleotide sequence ID" value="NZ_WQPE01000010.1"/>
</dbReference>
<dbReference type="Proteomes" id="UP000283295">
    <property type="component" value="Unassembled WGS sequence"/>
</dbReference>
<keyword evidence="2 5" id="KW-0540">Nuclease</keyword>
<dbReference type="InterPro" id="IPR025824">
    <property type="entry name" value="OB-fold_nuc-bd_dom"/>
</dbReference>
<dbReference type="HAMAP" id="MF_00378">
    <property type="entry name" value="Exonuc_7_L"/>
    <property type="match status" value="1"/>
</dbReference>
<dbReference type="InterPro" id="IPR003753">
    <property type="entry name" value="Exonuc_VII_L"/>
</dbReference>
<evidence type="ECO:0000313" key="10">
    <source>
        <dbReference type="Proteomes" id="UP000283295"/>
    </source>
</evidence>
<sequence length="424" mass="47123">MPQNNIYTVQELNRRIQDLISGEPWLGNLCVEGEITGFGRDKKGHCYFSLKDSSGVISAVMFAGKQRYGLGFTPKNGDKVHAFGRVEVYVRDGKYQLYVDRLVRVGDGEVNANLQKLIAKLEGMGLFSQEYKKPIPRYPRKIGVVTAGNKAAISDICKVAKTRDPYAQLYCYPATVQGQYAAADISRGIEILDGMGMDVIIVGRGGGSAEDLWAFNEEQVAWAIFNAETPIITATGHEIDTTVADMVADKRESNPSTAVMHALPVVKETVSEFEQRYLYIKALMDNRMEKYRRDLDGYARQLRLLSPEAQLGAQREKLDRLQETMKSLMSARLSSAHDRCERMSERLEGGMYRKYELRLNALAVMTERLHGLSPTAKLVNGFGYIASADQPVTSVGDVEPGSDIEITVHDGKILASVTDINGFR</sequence>
<comment type="catalytic activity">
    <reaction evidence="5 6">
        <text>Exonucleolytic cleavage in either 5'- to 3'- or 3'- to 5'-direction to yield nucleoside 5'-phosphates.</text>
        <dbReference type="EC" id="3.1.11.6"/>
    </reaction>
</comment>
<evidence type="ECO:0000259" key="8">
    <source>
        <dbReference type="Pfam" id="PF13742"/>
    </source>
</evidence>
<name>A0A3R5ZMS0_9FIRM</name>
<evidence type="ECO:0000256" key="5">
    <source>
        <dbReference type="HAMAP-Rule" id="MF_00378"/>
    </source>
</evidence>
<keyword evidence="1 5" id="KW-0963">Cytoplasm</keyword>
<evidence type="ECO:0000313" key="9">
    <source>
        <dbReference type="EMBL" id="RGS44029.1"/>
    </source>
</evidence>
<dbReference type="Pfam" id="PF02601">
    <property type="entry name" value="Exonuc_VII_L"/>
    <property type="match status" value="1"/>
</dbReference>
<comment type="subunit">
    <text evidence="5">Heterooligomer composed of large and small subunits.</text>
</comment>